<keyword evidence="2" id="KW-1185">Reference proteome</keyword>
<dbReference type="Proteomes" id="UP000832011">
    <property type="component" value="Chromosome"/>
</dbReference>
<organism evidence="1 2">
    <name type="scientific">Vitreoscilla massiliensis</name>
    <dbReference type="NCBI Taxonomy" id="1689272"/>
    <lineage>
        <taxon>Bacteria</taxon>
        <taxon>Pseudomonadati</taxon>
        <taxon>Pseudomonadota</taxon>
        <taxon>Betaproteobacteria</taxon>
        <taxon>Neisseriales</taxon>
        <taxon>Neisseriaceae</taxon>
        <taxon>Vitreoscilla</taxon>
    </lineage>
</organism>
<accession>A0ABY4E0K0</accession>
<protein>
    <submittedName>
        <fullName evidence="1">Uncharacterized protein</fullName>
    </submittedName>
</protein>
<evidence type="ECO:0000313" key="2">
    <source>
        <dbReference type="Proteomes" id="UP000832011"/>
    </source>
</evidence>
<dbReference type="RefSeq" id="WP_147645432.1">
    <property type="nucleotide sequence ID" value="NZ_CABKVG010000010.1"/>
</dbReference>
<sequence>MKQREFPCITLCSVQDSYFLFFHREFGFFFEIEESTDYKQIALRGLQCSHAIRVPFYNEVKS</sequence>
<evidence type="ECO:0000313" key="1">
    <source>
        <dbReference type="EMBL" id="UOO89251.1"/>
    </source>
</evidence>
<dbReference type="EMBL" id="CP091511">
    <property type="protein sequence ID" value="UOO89251.1"/>
    <property type="molecule type" value="Genomic_DNA"/>
</dbReference>
<reference evidence="1 2" key="1">
    <citation type="journal article" date="2022" name="Res Sq">
        <title>Evolution of multicellular longitudinally dividing oral cavity symbionts (Neisseriaceae).</title>
        <authorList>
            <person name="Nyongesa S."/>
            <person name="Weber P."/>
            <person name="Bernet E."/>
            <person name="Pullido F."/>
            <person name="Nieckarz M."/>
            <person name="Delaby M."/>
            <person name="Nieves C."/>
            <person name="Viehboeck T."/>
            <person name="Krause N."/>
            <person name="Rivera-Millot A."/>
            <person name="Nakamura A."/>
            <person name="Vischer N."/>
            <person name="VanNieuwenhze M."/>
            <person name="Brun Y."/>
            <person name="Cava F."/>
            <person name="Bulgheresi S."/>
            <person name="Veyrier F."/>
        </authorList>
    </citation>
    <scope>NUCLEOTIDE SEQUENCE [LARGE SCALE GENOMIC DNA]</scope>
    <source>
        <strain evidence="1 2">SN4</strain>
    </source>
</reference>
<proteinExistence type="predicted"/>
<name>A0ABY4E0K0_9NEIS</name>
<gene>
    <name evidence="1" type="ORF">LVJ82_17695</name>
</gene>